<proteinExistence type="predicted"/>
<dbReference type="GO" id="GO:0005829">
    <property type="term" value="C:cytosol"/>
    <property type="evidence" value="ECO:0007669"/>
    <property type="project" value="TreeGrafter"/>
</dbReference>
<evidence type="ECO:0008006" key="3">
    <source>
        <dbReference type="Google" id="ProtNLM"/>
    </source>
</evidence>
<organism evidence="1 2">
    <name type="scientific">Fluviibacter phosphoraccumulans</name>
    <dbReference type="NCBI Taxonomy" id="1751046"/>
    <lineage>
        <taxon>Bacteria</taxon>
        <taxon>Pseudomonadati</taxon>
        <taxon>Pseudomonadota</taxon>
        <taxon>Betaproteobacteria</taxon>
        <taxon>Rhodocyclales</taxon>
        <taxon>Fluviibacteraceae</taxon>
        <taxon>Fluviibacter</taxon>
    </lineage>
</organism>
<name>A0A7R6R2Z5_9RHOO</name>
<evidence type="ECO:0000313" key="2">
    <source>
        <dbReference type="Proteomes" id="UP000463961"/>
    </source>
</evidence>
<evidence type="ECO:0000313" key="1">
    <source>
        <dbReference type="EMBL" id="BBU68054.1"/>
    </source>
</evidence>
<dbReference type="Gene3D" id="3.40.50.2000">
    <property type="entry name" value="Glycogen Phosphorylase B"/>
    <property type="match status" value="1"/>
</dbReference>
<dbReference type="GO" id="GO:0009244">
    <property type="term" value="P:lipopolysaccharide core region biosynthetic process"/>
    <property type="evidence" value="ECO:0007669"/>
    <property type="project" value="TreeGrafter"/>
</dbReference>
<dbReference type="AlphaFoldDB" id="A0A7R6R2Z5"/>
<dbReference type="EMBL" id="AP022345">
    <property type="protein sequence ID" value="BBU68054.1"/>
    <property type="molecule type" value="Genomic_DNA"/>
</dbReference>
<reference evidence="2" key="1">
    <citation type="submission" date="2020-01" db="EMBL/GenBank/DDBJ databases">
        <title>Phosphoaccumulans saitamaens gen. nov., sp. nov., a polyphosphate accumulating bacterium isolated from surface river water.</title>
        <authorList>
            <person name="Watanabe K."/>
            <person name="Suda W."/>
        </authorList>
    </citation>
    <scope>NUCLEOTIDE SEQUENCE [LARGE SCALE GENOMIC DNA]</scope>
    <source>
        <strain evidence="2">ICHIAU1</strain>
    </source>
</reference>
<dbReference type="GO" id="GO:0008713">
    <property type="term" value="F:ADP-heptose-lipopolysaccharide heptosyltransferase activity"/>
    <property type="evidence" value="ECO:0007669"/>
    <property type="project" value="TreeGrafter"/>
</dbReference>
<protein>
    <recommendedName>
        <fullName evidence="3">Glycosyltransferase family 9 protein</fullName>
    </recommendedName>
</protein>
<accession>A0A7R6R2Z5</accession>
<gene>
    <name evidence="1" type="ORF">ICHIAU1_03370</name>
</gene>
<dbReference type="SUPFAM" id="SSF53756">
    <property type="entry name" value="UDP-Glycosyltransferase/glycogen phosphorylase"/>
    <property type="match status" value="1"/>
</dbReference>
<dbReference type="PANTHER" id="PTHR30160">
    <property type="entry name" value="TETRAACYLDISACCHARIDE 4'-KINASE-RELATED"/>
    <property type="match status" value="1"/>
</dbReference>
<dbReference type="InterPro" id="IPR051199">
    <property type="entry name" value="LPS_LOS_Heptosyltrfase"/>
</dbReference>
<keyword evidence="2" id="KW-1185">Reference proteome</keyword>
<dbReference type="Proteomes" id="UP000463961">
    <property type="component" value="Chromosome"/>
</dbReference>
<dbReference type="RefSeq" id="WP_162049003.1">
    <property type="nucleotide sequence ID" value="NZ_AP022345.1"/>
</dbReference>
<sequence>MAQIKRAQRIREWALYQLCTPLRWVFDHWMEHKKLVFIYCVMGEGIGDALAISTILKSLNQQQGYRGIIFSRHPELFLHNPMVAANISYRELSSLSRSLFKTFLRAMRGKHVVCFGGEVWTLGTSPLSDYSIHQEMKEGWVWLKFLLPDGNVSLDYKTATPAVYFSPEEFQVYEQKFAGIQPPFALLKATTGVGRPGGSSLKDWEIPKFAEVIAQNPEVTWVQVGQTGEQSVPGCLDWLGKTTVREVLYLLSKSKLLLATEGFLTHASAAFDVPCVIPFSGMHDYRGLRYPFTIPVVANPQPICAPCWRDNCNQPGKPCTANITANQVTVAVRQGLTNTITT</sequence>